<dbReference type="GO" id="GO:0008202">
    <property type="term" value="P:steroid metabolic process"/>
    <property type="evidence" value="ECO:0007669"/>
    <property type="project" value="UniProtKB-KW"/>
</dbReference>
<dbReference type="GO" id="GO:0032787">
    <property type="term" value="P:monocarboxylic acid metabolic process"/>
    <property type="evidence" value="ECO:0007669"/>
    <property type="project" value="UniProtKB-ARBA"/>
</dbReference>
<reference evidence="3" key="1">
    <citation type="journal article" date="2021" name="PeerJ">
        <title>Extensive microbial diversity within the chicken gut microbiome revealed by metagenomics and culture.</title>
        <authorList>
            <person name="Gilroy R."/>
            <person name="Ravi A."/>
            <person name="Getino M."/>
            <person name="Pursley I."/>
            <person name="Horton D.L."/>
            <person name="Alikhan N.F."/>
            <person name="Baker D."/>
            <person name="Gharbi K."/>
            <person name="Hall N."/>
            <person name="Watson M."/>
            <person name="Adriaenssens E.M."/>
            <person name="Foster-Nyarko E."/>
            <person name="Jarju S."/>
            <person name="Secka A."/>
            <person name="Antonio M."/>
            <person name="Oren A."/>
            <person name="Chaudhuri R.R."/>
            <person name="La Ragione R."/>
            <person name="Hildebrand F."/>
            <person name="Pallen M.J."/>
        </authorList>
    </citation>
    <scope>NUCLEOTIDE SEQUENCE</scope>
    <source>
        <strain evidence="3">ChiBcec8-14828</strain>
    </source>
</reference>
<evidence type="ECO:0000313" key="3">
    <source>
        <dbReference type="EMBL" id="HJB38954.1"/>
    </source>
</evidence>
<evidence type="ECO:0000256" key="1">
    <source>
        <dbReference type="ARBA" id="ARBA00006484"/>
    </source>
</evidence>
<dbReference type="Proteomes" id="UP000824209">
    <property type="component" value="Unassembled WGS sequence"/>
</dbReference>
<proteinExistence type="inferred from homology"/>
<dbReference type="Pfam" id="PF13561">
    <property type="entry name" value="adh_short_C2"/>
    <property type="match status" value="1"/>
</dbReference>
<gene>
    <name evidence="3" type="ORF">H9943_01000</name>
</gene>
<evidence type="ECO:0000313" key="4">
    <source>
        <dbReference type="Proteomes" id="UP000824209"/>
    </source>
</evidence>
<dbReference type="InterPro" id="IPR020904">
    <property type="entry name" value="Sc_DH/Rdtase_CS"/>
</dbReference>
<dbReference type="InterPro" id="IPR050259">
    <property type="entry name" value="SDR"/>
</dbReference>
<sequence>MSIYLITGATSDVGCHLIDSLVGPEDTVIAQGCGDLKQLAPLCQKFPGQIHTYDINLSDDAAVDVFIEHVRERFGAPTHFVHLPALRVVNTKFKNFNFERFEADFQVQVHSALRLCHAFLPAMAKAHFGRVVFMLTSYVVGVPPKNTAAYVTAKHALLGLAKSLCADYAPFGVTVNCVAPYMMETKFLSDTPDLVVQMSAEANPMKRNARVEDVVPAIRFLLSDEAGFISGITLPITGGAAIL</sequence>
<name>A0A9D2M1Q2_9FIRM</name>
<dbReference type="EMBL" id="DWYA01000009">
    <property type="protein sequence ID" value="HJB38954.1"/>
    <property type="molecule type" value="Genomic_DNA"/>
</dbReference>
<dbReference type="PANTHER" id="PTHR42879">
    <property type="entry name" value="3-OXOACYL-(ACYL-CARRIER-PROTEIN) REDUCTASE"/>
    <property type="match status" value="1"/>
</dbReference>
<dbReference type="PROSITE" id="PS00061">
    <property type="entry name" value="ADH_SHORT"/>
    <property type="match status" value="1"/>
</dbReference>
<dbReference type="Gene3D" id="3.40.50.720">
    <property type="entry name" value="NAD(P)-binding Rossmann-like Domain"/>
    <property type="match status" value="1"/>
</dbReference>
<protein>
    <submittedName>
        <fullName evidence="3">SDR family oxidoreductase</fullName>
    </submittedName>
</protein>
<dbReference type="InterPro" id="IPR036291">
    <property type="entry name" value="NAD(P)-bd_dom_sf"/>
</dbReference>
<dbReference type="InterPro" id="IPR002347">
    <property type="entry name" value="SDR_fam"/>
</dbReference>
<dbReference type="SUPFAM" id="SSF51735">
    <property type="entry name" value="NAD(P)-binding Rossmann-fold domains"/>
    <property type="match status" value="1"/>
</dbReference>
<dbReference type="AlphaFoldDB" id="A0A9D2M1Q2"/>
<dbReference type="PRINTS" id="PR00081">
    <property type="entry name" value="GDHRDH"/>
</dbReference>
<dbReference type="CDD" id="cd05233">
    <property type="entry name" value="SDR_c"/>
    <property type="match status" value="1"/>
</dbReference>
<reference evidence="3" key="2">
    <citation type="submission" date="2021-04" db="EMBL/GenBank/DDBJ databases">
        <authorList>
            <person name="Gilroy R."/>
        </authorList>
    </citation>
    <scope>NUCLEOTIDE SEQUENCE</scope>
    <source>
        <strain evidence="3">ChiBcec8-14828</strain>
    </source>
</reference>
<accession>A0A9D2M1Q2</accession>
<keyword evidence="2" id="KW-0753">Steroid metabolism</keyword>
<comment type="caution">
    <text evidence="3">The sequence shown here is derived from an EMBL/GenBank/DDBJ whole genome shotgun (WGS) entry which is preliminary data.</text>
</comment>
<dbReference type="PANTHER" id="PTHR42879:SF2">
    <property type="entry name" value="3-OXOACYL-[ACYL-CARRIER-PROTEIN] REDUCTASE FABG"/>
    <property type="match status" value="1"/>
</dbReference>
<organism evidence="3 4">
    <name type="scientific">Candidatus Ruthenibacterium avium</name>
    <dbReference type="NCBI Taxonomy" id="2838751"/>
    <lineage>
        <taxon>Bacteria</taxon>
        <taxon>Bacillati</taxon>
        <taxon>Bacillota</taxon>
        <taxon>Clostridia</taxon>
        <taxon>Eubacteriales</taxon>
        <taxon>Oscillospiraceae</taxon>
        <taxon>Ruthenibacterium</taxon>
    </lineage>
</organism>
<evidence type="ECO:0000256" key="2">
    <source>
        <dbReference type="ARBA" id="ARBA00023221"/>
    </source>
</evidence>
<comment type="similarity">
    <text evidence="1">Belongs to the short-chain dehydrogenases/reductases (SDR) family.</text>
</comment>
<keyword evidence="2" id="KW-0443">Lipid metabolism</keyword>